<dbReference type="SUPFAM" id="SSF53850">
    <property type="entry name" value="Periplasmic binding protein-like II"/>
    <property type="match status" value="1"/>
</dbReference>
<dbReference type="Pfam" id="PF16868">
    <property type="entry name" value="NMT1_3"/>
    <property type="match status" value="1"/>
</dbReference>
<dbReference type="EMBL" id="CP017269">
    <property type="protein sequence ID" value="AOT70654.1"/>
    <property type="molecule type" value="Genomic_DNA"/>
</dbReference>
<dbReference type="PANTHER" id="PTHR42941:SF1">
    <property type="entry name" value="SLL1037 PROTEIN"/>
    <property type="match status" value="1"/>
</dbReference>
<dbReference type="CDD" id="cd13520">
    <property type="entry name" value="PBP2_TAXI_TRAP"/>
    <property type="match status" value="1"/>
</dbReference>
<dbReference type="AlphaFoldDB" id="A0A1D8GIB9"/>
<sequence>MKKSNKFKLVISLLLLLVLILTACTQPANPAPSQNETATPAPTGGTEELIFGTGGTAGTYYIVGAAMGKVVSERSDKLNIIVQATKGSMENINLTSVGEMQLGMSNADGVFDGYYGTGSYEKGGKQDIVGLMSLYMSAGHMVVKKNSGINSYADLKGKKVVLGPPSTTIVEMSKAILREHGVDPDKDIKPFYLSFDEGVSKLVDGDVDASFFVAGVPTAALMNASSTGGVDLLDVEDAILDKIANEFPYFEKYTIPANTYKGIDKDIRTLKIMTNIFAKSTLSDEAAYEFVKHALEGVADYTSAHTVVKEITPETAWKVPVPLHPGAEKYYREIGVLK</sequence>
<dbReference type="STRING" id="1424294.Gferi_14380"/>
<accession>A0A1D8GIB9</accession>
<evidence type="ECO:0000313" key="3">
    <source>
        <dbReference type="Proteomes" id="UP000095743"/>
    </source>
</evidence>
<keyword evidence="1" id="KW-0732">Signal</keyword>
<protein>
    <recommendedName>
        <fullName evidence="4">C4-dicarboxylate ABC transporter substrate-binding protein</fullName>
    </recommendedName>
</protein>
<dbReference type="Proteomes" id="UP000095743">
    <property type="component" value="Chromosome"/>
</dbReference>
<dbReference type="Gene3D" id="3.40.190.10">
    <property type="entry name" value="Periplasmic binding protein-like II"/>
    <property type="match status" value="2"/>
</dbReference>
<dbReference type="OrthoDB" id="9776669at2"/>
<dbReference type="PANTHER" id="PTHR42941">
    <property type="entry name" value="SLL1037 PROTEIN"/>
    <property type="match status" value="1"/>
</dbReference>
<organism evidence="2 3">
    <name type="scientific">Geosporobacter ferrireducens</name>
    <dbReference type="NCBI Taxonomy" id="1424294"/>
    <lineage>
        <taxon>Bacteria</taxon>
        <taxon>Bacillati</taxon>
        <taxon>Bacillota</taxon>
        <taxon>Clostridia</taxon>
        <taxon>Peptostreptococcales</taxon>
        <taxon>Thermotaleaceae</taxon>
        <taxon>Geosporobacter</taxon>
    </lineage>
</organism>
<evidence type="ECO:0008006" key="4">
    <source>
        <dbReference type="Google" id="ProtNLM"/>
    </source>
</evidence>
<evidence type="ECO:0000313" key="2">
    <source>
        <dbReference type="EMBL" id="AOT70654.1"/>
    </source>
</evidence>
<dbReference type="PROSITE" id="PS51257">
    <property type="entry name" value="PROKAR_LIPOPROTEIN"/>
    <property type="match status" value="1"/>
</dbReference>
<name>A0A1D8GIB9_9FIRM</name>
<keyword evidence="3" id="KW-1185">Reference proteome</keyword>
<evidence type="ECO:0000256" key="1">
    <source>
        <dbReference type="SAM" id="SignalP"/>
    </source>
</evidence>
<proteinExistence type="predicted"/>
<reference evidence="2 3" key="1">
    <citation type="submission" date="2016-09" db="EMBL/GenBank/DDBJ databases">
        <title>Genomic analysis reveals versatility of anaerobic energy metabolism of Geosporobacter ferrireducens IRF9 of phylum Firmicutes.</title>
        <authorList>
            <person name="Kim S.-J."/>
        </authorList>
    </citation>
    <scope>NUCLEOTIDE SEQUENCE [LARGE SCALE GENOMIC DNA]</scope>
    <source>
        <strain evidence="2 3">IRF9</strain>
    </source>
</reference>
<gene>
    <name evidence="2" type="ORF">Gferi_14380</name>
</gene>
<feature type="chain" id="PRO_5009107533" description="C4-dicarboxylate ABC transporter substrate-binding protein" evidence="1">
    <location>
        <begin position="31"/>
        <end position="338"/>
    </location>
</feature>
<dbReference type="RefSeq" id="WP_069977640.1">
    <property type="nucleotide sequence ID" value="NZ_CP017269.1"/>
</dbReference>
<dbReference type="InterPro" id="IPR011852">
    <property type="entry name" value="TRAP_TAXI"/>
</dbReference>
<feature type="signal peptide" evidence="1">
    <location>
        <begin position="1"/>
        <end position="30"/>
    </location>
</feature>
<dbReference type="NCBIfam" id="TIGR02122">
    <property type="entry name" value="TRAP_TAXI"/>
    <property type="match status" value="1"/>
</dbReference>
<dbReference type="KEGG" id="gfe:Gferi_14380"/>